<keyword evidence="5" id="KW-1185">Reference proteome</keyword>
<protein>
    <submittedName>
        <fullName evidence="4">DNA-processing protein DprA</fullName>
    </submittedName>
</protein>
<comment type="similarity">
    <text evidence="1">Belongs to the DprA/Smf family.</text>
</comment>
<dbReference type="InterPro" id="IPR010994">
    <property type="entry name" value="RuvA_2-like"/>
</dbReference>
<dbReference type="Pfam" id="PF17782">
    <property type="entry name" value="WHD_DprA"/>
    <property type="match status" value="1"/>
</dbReference>
<dbReference type="InterPro" id="IPR036388">
    <property type="entry name" value="WH-like_DNA-bd_sf"/>
</dbReference>
<dbReference type="Gene3D" id="1.10.10.10">
    <property type="entry name" value="Winged helix-like DNA-binding domain superfamily/Winged helix DNA-binding domain"/>
    <property type="match status" value="1"/>
</dbReference>
<dbReference type="SUPFAM" id="SSF47781">
    <property type="entry name" value="RuvA domain 2-like"/>
    <property type="match status" value="1"/>
</dbReference>
<dbReference type="RefSeq" id="WP_246913476.1">
    <property type="nucleotide sequence ID" value="NZ_JALJRB010000028.1"/>
</dbReference>
<gene>
    <name evidence="4" type="primary">dprA</name>
    <name evidence="4" type="ORF">MRX98_18350</name>
</gene>
<accession>A0AA41UKQ5</accession>
<name>A0AA41UKQ5_9BACT</name>
<evidence type="ECO:0000259" key="3">
    <source>
        <dbReference type="Pfam" id="PF17782"/>
    </source>
</evidence>
<dbReference type="NCBIfam" id="TIGR00732">
    <property type="entry name" value="dprA"/>
    <property type="match status" value="1"/>
</dbReference>
<dbReference type="AlphaFoldDB" id="A0AA41UKQ5"/>
<dbReference type="InterPro" id="IPR003488">
    <property type="entry name" value="DprA"/>
</dbReference>
<comment type="caution">
    <text evidence="4">The sequence shown here is derived from an EMBL/GenBank/DDBJ whole genome shotgun (WGS) entry which is preliminary data.</text>
</comment>
<dbReference type="Gene3D" id="3.40.50.450">
    <property type="match status" value="1"/>
</dbReference>
<dbReference type="Proteomes" id="UP001165427">
    <property type="component" value="Unassembled WGS sequence"/>
</dbReference>
<evidence type="ECO:0000259" key="2">
    <source>
        <dbReference type="Pfam" id="PF02481"/>
    </source>
</evidence>
<evidence type="ECO:0000313" key="4">
    <source>
        <dbReference type="EMBL" id="MCJ8502544.1"/>
    </source>
</evidence>
<feature type="domain" description="DprA winged helix" evidence="3">
    <location>
        <begin position="301"/>
        <end position="358"/>
    </location>
</feature>
<dbReference type="PANTHER" id="PTHR43022:SF1">
    <property type="entry name" value="PROTEIN SMF"/>
    <property type="match status" value="1"/>
</dbReference>
<proteinExistence type="inferred from homology"/>
<dbReference type="InterPro" id="IPR041614">
    <property type="entry name" value="DprA_WH"/>
</dbReference>
<dbReference type="Pfam" id="PF02481">
    <property type="entry name" value="DNA_processg_A"/>
    <property type="match status" value="1"/>
</dbReference>
<dbReference type="EMBL" id="JALJRB010000028">
    <property type="protein sequence ID" value="MCJ8502544.1"/>
    <property type="molecule type" value="Genomic_DNA"/>
</dbReference>
<dbReference type="PANTHER" id="PTHR43022">
    <property type="entry name" value="PROTEIN SMF"/>
    <property type="match status" value="1"/>
</dbReference>
<dbReference type="SUPFAM" id="SSF102405">
    <property type="entry name" value="MCP/YpsA-like"/>
    <property type="match status" value="1"/>
</dbReference>
<dbReference type="Pfam" id="PF14520">
    <property type="entry name" value="HHH_5"/>
    <property type="match status" value="1"/>
</dbReference>
<sequence length="368" mass="39399">MEHLIPWLTLKSVAGVGNLLFNRLIATFETPAKVLAASVAALSQVAGVKPELARRIHRHPTPDGVHRELAAVQRKGYDLITLHDPSYPSLLLQIPDPPPLLYVNGRLSAEPCPVAVVGSRNASAYGRTATHRLCTDLVRHGATIVSGMARGIDTMAHRGALDGGGRTIAVLGSGLNHVYPPQNLKLFHEIAEKGCVVSELPLDAGPEARHFPMRNRIISGMSLGTVVVEAARKSGSLITARLAAEQNREVFAVPGNIHTANARGTHDLIKQGAKLVESAQDIFEEIAAQLVVPDSCEAVRARPLPPLSAAEQALLAIIGTDPVHIDALALQMDQSTAVLTDTLSRLEIKGVIVQEPGKRFLRHADFID</sequence>
<dbReference type="InterPro" id="IPR057666">
    <property type="entry name" value="DrpA_SLOG"/>
</dbReference>
<reference evidence="4" key="1">
    <citation type="submission" date="2022-04" db="EMBL/GenBank/DDBJ databases">
        <title>Desulfatitalea alkaliphila sp. nov., a novel anaerobic sulfate-reducing bacterium isolated from terrestrial mud volcano, Taman Peninsula, Russia.</title>
        <authorList>
            <person name="Khomyakova M.A."/>
            <person name="Merkel A.Y."/>
            <person name="Slobodkin A.I."/>
        </authorList>
    </citation>
    <scope>NUCLEOTIDE SEQUENCE</scope>
    <source>
        <strain evidence="4">M08but</strain>
    </source>
</reference>
<evidence type="ECO:0000256" key="1">
    <source>
        <dbReference type="ARBA" id="ARBA00006525"/>
    </source>
</evidence>
<evidence type="ECO:0000313" key="5">
    <source>
        <dbReference type="Proteomes" id="UP001165427"/>
    </source>
</evidence>
<feature type="domain" description="Smf/DprA SLOG" evidence="2">
    <location>
        <begin position="79"/>
        <end position="286"/>
    </location>
</feature>
<organism evidence="4 5">
    <name type="scientific">Desulfatitalea alkaliphila</name>
    <dbReference type="NCBI Taxonomy" id="2929485"/>
    <lineage>
        <taxon>Bacteria</taxon>
        <taxon>Pseudomonadati</taxon>
        <taxon>Thermodesulfobacteriota</taxon>
        <taxon>Desulfobacteria</taxon>
        <taxon>Desulfobacterales</taxon>
        <taxon>Desulfosarcinaceae</taxon>
        <taxon>Desulfatitalea</taxon>
    </lineage>
</organism>
<dbReference type="GO" id="GO:0009294">
    <property type="term" value="P:DNA-mediated transformation"/>
    <property type="evidence" value="ECO:0007669"/>
    <property type="project" value="InterPro"/>
</dbReference>